<evidence type="ECO:0000313" key="5">
    <source>
        <dbReference type="EMBL" id="KYF62931.1"/>
    </source>
</evidence>
<evidence type="ECO:0000313" key="6">
    <source>
        <dbReference type="Proteomes" id="UP000075260"/>
    </source>
</evidence>
<accession>A0A150Q4K4</accession>
<dbReference type="InterPro" id="IPR045851">
    <property type="entry name" value="AMP-bd_C_sf"/>
</dbReference>
<dbReference type="InterPro" id="IPR042099">
    <property type="entry name" value="ANL_N_sf"/>
</dbReference>
<dbReference type="InterPro" id="IPR020845">
    <property type="entry name" value="AMP-binding_CS"/>
</dbReference>
<dbReference type="Proteomes" id="UP000075260">
    <property type="component" value="Unassembled WGS sequence"/>
</dbReference>
<dbReference type="SUPFAM" id="SSF56801">
    <property type="entry name" value="Acetyl-CoA synthetase-like"/>
    <property type="match status" value="1"/>
</dbReference>
<comment type="similarity">
    <text evidence="1">Belongs to the ATP-dependent AMP-binding enzyme family.</text>
</comment>
<sequence length="534" mass="55855">MTSPLAERLSQLGSSARTAVEDDRGRTTFAELMERALRVRGALLAGGARRGAEQGASQSSLEGERVLLLVPPGAAWVSAFLGVILAGGIALPLSPLYPPAELAWLAGDAGVRRILLGDELAAVAAPIAEGRAVLRVEDAERAAPGPESAVSDLAADDPALLLYTSGTTGKPKGALLTHRNLAVQAELLRAAWGFSEQDVLLHALPLHHLHGVAIALTTSLLAGSATRMLPRFDAQRVAAEIARRSATAVMAVPTMYQRLFEHVDRGGAPEFAAGARALRLATSGSAALPVTLAERWRDLTGTIPLERFGMTEIGVGLSNPLDPGGRRAGWVGSPLPTVEARITDDAGNASAWAPGEPAAPGGGGVVARGELWIRGPSVFKGYLGREDATAAAFQDGWFRTGDVAERSSDGCFRLLGRTSVDILKSGGYKLSALEIEEALREHGAIAEVAVIGVPDEAWGERVVAVVVPAPGREAECAIGPLRAWAKERLAPYKVPRESVVVGSLPRNAMGKVVKPELVKALVASMGGEERQLAR</sequence>
<dbReference type="PANTHER" id="PTHR43201">
    <property type="entry name" value="ACYL-COA SYNTHETASE"/>
    <property type="match status" value="1"/>
</dbReference>
<proteinExistence type="inferred from homology"/>
<name>A0A150Q4K4_SORCE</name>
<dbReference type="Gene3D" id="3.30.300.30">
    <property type="match status" value="1"/>
</dbReference>
<keyword evidence="5" id="KW-0436">Ligase</keyword>
<protein>
    <submittedName>
        <fullName evidence="5">Long-chain fatty acid--CoA ligase</fullName>
    </submittedName>
</protein>
<feature type="domain" description="AMP-binding enzyme C-terminal" evidence="4">
    <location>
        <begin position="434"/>
        <end position="511"/>
    </location>
</feature>
<comment type="caution">
    <text evidence="5">The sequence shown here is derived from an EMBL/GenBank/DDBJ whole genome shotgun (WGS) entry which is preliminary data.</text>
</comment>
<gene>
    <name evidence="5" type="ORF">BE15_16330</name>
</gene>
<evidence type="ECO:0000256" key="1">
    <source>
        <dbReference type="ARBA" id="ARBA00006432"/>
    </source>
</evidence>
<dbReference type="PANTHER" id="PTHR43201:SF8">
    <property type="entry name" value="ACYL-COA SYNTHETASE FAMILY MEMBER 3"/>
    <property type="match status" value="1"/>
</dbReference>
<dbReference type="RefSeq" id="WP_061612411.1">
    <property type="nucleotide sequence ID" value="NZ_JEMA01001054.1"/>
</dbReference>
<organism evidence="5 6">
    <name type="scientific">Sorangium cellulosum</name>
    <name type="common">Polyangium cellulosum</name>
    <dbReference type="NCBI Taxonomy" id="56"/>
    <lineage>
        <taxon>Bacteria</taxon>
        <taxon>Pseudomonadati</taxon>
        <taxon>Myxococcota</taxon>
        <taxon>Polyangia</taxon>
        <taxon>Polyangiales</taxon>
        <taxon>Polyangiaceae</taxon>
        <taxon>Sorangium</taxon>
    </lineage>
</organism>
<evidence type="ECO:0000259" key="3">
    <source>
        <dbReference type="Pfam" id="PF00501"/>
    </source>
</evidence>
<dbReference type="PROSITE" id="PS00455">
    <property type="entry name" value="AMP_BINDING"/>
    <property type="match status" value="1"/>
</dbReference>
<dbReference type="Pfam" id="PF13193">
    <property type="entry name" value="AMP-binding_C"/>
    <property type="match status" value="1"/>
</dbReference>
<dbReference type="Pfam" id="PF00501">
    <property type="entry name" value="AMP-binding"/>
    <property type="match status" value="1"/>
</dbReference>
<dbReference type="GO" id="GO:0031956">
    <property type="term" value="F:medium-chain fatty acid-CoA ligase activity"/>
    <property type="evidence" value="ECO:0007669"/>
    <property type="project" value="TreeGrafter"/>
</dbReference>
<dbReference type="GO" id="GO:0006631">
    <property type="term" value="P:fatty acid metabolic process"/>
    <property type="evidence" value="ECO:0007669"/>
    <property type="project" value="TreeGrafter"/>
</dbReference>
<feature type="region of interest" description="Disordered" evidence="2">
    <location>
        <begin position="1"/>
        <end position="21"/>
    </location>
</feature>
<dbReference type="EMBL" id="JEMA01001054">
    <property type="protein sequence ID" value="KYF62931.1"/>
    <property type="molecule type" value="Genomic_DNA"/>
</dbReference>
<dbReference type="Gene3D" id="3.40.50.12780">
    <property type="entry name" value="N-terminal domain of ligase-like"/>
    <property type="match status" value="1"/>
</dbReference>
<reference evidence="5 6" key="1">
    <citation type="submission" date="2014-02" db="EMBL/GenBank/DDBJ databases">
        <title>The small core and large imbalanced accessory genome model reveals a collaborative survival strategy of Sorangium cellulosum strains in nature.</title>
        <authorList>
            <person name="Han K."/>
            <person name="Peng R."/>
            <person name="Blom J."/>
            <person name="Li Y.-Z."/>
        </authorList>
    </citation>
    <scope>NUCLEOTIDE SEQUENCE [LARGE SCALE GENOMIC DNA]</scope>
    <source>
        <strain evidence="5 6">So0008-312</strain>
    </source>
</reference>
<dbReference type="OrthoDB" id="9801302at2"/>
<dbReference type="InterPro" id="IPR000873">
    <property type="entry name" value="AMP-dep_synth/lig_dom"/>
</dbReference>
<feature type="domain" description="AMP-dependent synthetase/ligase" evidence="3">
    <location>
        <begin position="16"/>
        <end position="383"/>
    </location>
</feature>
<evidence type="ECO:0000256" key="2">
    <source>
        <dbReference type="SAM" id="MobiDB-lite"/>
    </source>
</evidence>
<evidence type="ECO:0000259" key="4">
    <source>
        <dbReference type="Pfam" id="PF13193"/>
    </source>
</evidence>
<dbReference type="InterPro" id="IPR025110">
    <property type="entry name" value="AMP-bd_C"/>
</dbReference>
<dbReference type="AlphaFoldDB" id="A0A150Q4K4"/>